<dbReference type="RefSeq" id="WP_284244110.1">
    <property type="nucleotide sequence ID" value="NZ_BSST01000001.1"/>
</dbReference>
<evidence type="ECO:0000313" key="1">
    <source>
        <dbReference type="EMBL" id="GLX78224.1"/>
    </source>
</evidence>
<sequence>MKNLLILIVVIALFLHFYPQPEVTDWYEQQKSALLEAFSDATDTKVRLNPAKIYRDLEAKFEQFNEDEQGFIKEITSSREQIKDFFNKYCNSKKNHSPVLHHTNQKVVCDAISPYQSLF</sequence>
<keyword evidence="2" id="KW-1185">Reference proteome</keyword>
<gene>
    <name evidence="1" type="ORF">tinsulaeT_15640</name>
</gene>
<dbReference type="Proteomes" id="UP001157186">
    <property type="component" value="Unassembled WGS sequence"/>
</dbReference>
<organism evidence="1 2">
    <name type="scientific">Thalassotalea insulae</name>
    <dbReference type="NCBI Taxonomy" id="2056778"/>
    <lineage>
        <taxon>Bacteria</taxon>
        <taxon>Pseudomonadati</taxon>
        <taxon>Pseudomonadota</taxon>
        <taxon>Gammaproteobacteria</taxon>
        <taxon>Alteromonadales</taxon>
        <taxon>Colwelliaceae</taxon>
        <taxon>Thalassotalea</taxon>
    </lineage>
</organism>
<dbReference type="EMBL" id="BSST01000001">
    <property type="protein sequence ID" value="GLX78224.1"/>
    <property type="molecule type" value="Genomic_DNA"/>
</dbReference>
<protein>
    <submittedName>
        <fullName evidence="1">Uncharacterized protein</fullName>
    </submittedName>
</protein>
<name>A0ABQ6GRH6_9GAMM</name>
<evidence type="ECO:0000313" key="2">
    <source>
        <dbReference type="Proteomes" id="UP001157186"/>
    </source>
</evidence>
<reference evidence="1 2" key="1">
    <citation type="submission" date="2023-03" db="EMBL/GenBank/DDBJ databases">
        <title>Draft genome sequence of Thalassotalea insulae KCTC 62186T.</title>
        <authorList>
            <person name="Sawabe T."/>
        </authorList>
    </citation>
    <scope>NUCLEOTIDE SEQUENCE [LARGE SCALE GENOMIC DNA]</scope>
    <source>
        <strain evidence="1 2">KCTC 62186</strain>
    </source>
</reference>
<accession>A0ABQ6GRH6</accession>
<comment type="caution">
    <text evidence="1">The sequence shown here is derived from an EMBL/GenBank/DDBJ whole genome shotgun (WGS) entry which is preliminary data.</text>
</comment>
<proteinExistence type="predicted"/>